<gene>
    <name evidence="1" type="ORF">KTAU_20510</name>
</gene>
<proteinExistence type="predicted"/>
<accession>A0A5J4K427</accession>
<dbReference type="EMBL" id="BKZV01000002">
    <property type="protein sequence ID" value="GER83414.1"/>
    <property type="molecule type" value="Genomic_DNA"/>
</dbReference>
<reference evidence="1 2" key="1">
    <citation type="journal article" date="2019" name="Int. J. Syst. Evol. Microbiol.">
        <title>Thermogemmatispora aurantia sp. nov. and Thermogemmatispora argillosa sp. nov., within the class Ktedonobacteria, and emended description of the genus Thermogemmatispora.</title>
        <authorList>
            <person name="Zheng Y."/>
            <person name="Wang C.M."/>
            <person name="Sakai Y."/>
            <person name="Abe K."/>
            <person name="Yokota A."/>
            <person name="Yabe S."/>
        </authorList>
    </citation>
    <scope>NUCLEOTIDE SEQUENCE [LARGE SCALE GENOMIC DNA]</scope>
    <source>
        <strain evidence="1 2">A1-2</strain>
    </source>
</reference>
<name>A0A5J4K427_9CHLR</name>
<evidence type="ECO:0000313" key="2">
    <source>
        <dbReference type="Proteomes" id="UP000334820"/>
    </source>
</evidence>
<protein>
    <submittedName>
        <fullName evidence="1">Uncharacterized protein</fullName>
    </submittedName>
</protein>
<organism evidence="1 2">
    <name type="scientific">Thermogemmatispora aurantia</name>
    <dbReference type="NCBI Taxonomy" id="2045279"/>
    <lineage>
        <taxon>Bacteria</taxon>
        <taxon>Bacillati</taxon>
        <taxon>Chloroflexota</taxon>
        <taxon>Ktedonobacteria</taxon>
        <taxon>Thermogemmatisporales</taxon>
        <taxon>Thermogemmatisporaceae</taxon>
        <taxon>Thermogemmatispora</taxon>
    </lineage>
</organism>
<dbReference type="AlphaFoldDB" id="A0A5J4K427"/>
<dbReference type="Proteomes" id="UP000334820">
    <property type="component" value="Unassembled WGS sequence"/>
</dbReference>
<evidence type="ECO:0000313" key="1">
    <source>
        <dbReference type="EMBL" id="GER83414.1"/>
    </source>
</evidence>
<keyword evidence="2" id="KW-1185">Reference proteome</keyword>
<comment type="caution">
    <text evidence="1">The sequence shown here is derived from an EMBL/GenBank/DDBJ whole genome shotgun (WGS) entry which is preliminary data.</text>
</comment>
<sequence>MRILVCNLTGPAVKIAARIGQVGQDKDQSTPDLVTTLCHHFLLLGACQNLAGEPLETLAQGRRRQNPGFRA</sequence>